<name>A0A0D6EQL7_SPOSA</name>
<protein>
    <submittedName>
        <fullName evidence="9">SPOSA6832_03634-mRNA-1:cds</fullName>
    </submittedName>
</protein>
<evidence type="ECO:0000256" key="3">
    <source>
        <dbReference type="ARBA" id="ARBA00022741"/>
    </source>
</evidence>
<evidence type="ECO:0000256" key="4">
    <source>
        <dbReference type="ARBA" id="ARBA00022777"/>
    </source>
</evidence>
<dbReference type="InterPro" id="IPR017441">
    <property type="entry name" value="Protein_kinase_ATP_BS"/>
</dbReference>
<evidence type="ECO:0000256" key="6">
    <source>
        <dbReference type="PROSITE-ProRule" id="PRU10141"/>
    </source>
</evidence>
<proteinExistence type="predicted"/>
<gene>
    <name evidence="9" type="primary">SPOSA6832_03634</name>
</gene>
<dbReference type="SMART" id="SM00220">
    <property type="entry name" value="S_TKc"/>
    <property type="match status" value="1"/>
</dbReference>
<feature type="compositionally biased region" description="Basic and acidic residues" evidence="7">
    <location>
        <begin position="50"/>
        <end position="63"/>
    </location>
</feature>
<dbReference type="PANTHER" id="PTHR45646">
    <property type="entry name" value="SERINE/THREONINE-PROTEIN KINASE DOA-RELATED"/>
    <property type="match status" value="1"/>
</dbReference>
<evidence type="ECO:0000259" key="8">
    <source>
        <dbReference type="PROSITE" id="PS50011"/>
    </source>
</evidence>
<evidence type="ECO:0000256" key="5">
    <source>
        <dbReference type="ARBA" id="ARBA00022840"/>
    </source>
</evidence>
<keyword evidence="4" id="KW-0418">Kinase</keyword>
<dbReference type="AlphaFoldDB" id="A0A0D6EQL7"/>
<sequence>MASRVAARPAAPGSSTTTATTAARQPYANAARYAPQSYRRREPPPQYTIERVRGADGVEKEVLTLEDTPDPSPAPAAGPLTNGAGAARGQAHASTSSARQDPYGGYEPAPKKRKSDVAAQAQAQAPGQAYAGAAGYQTYAMGSNAQGPSGYRAQAAASTSGYKRKHDEYERDSGSAYRTSQKGKDKALEYSDKEGHFIVRIGGTVTDSRHGPTSYRIERLLGQGTFGKVVAAKIVGSEKPVAVKIIRNVPKYQEAAKTEVKVLQELAKNDPGNQKKCIQLLQSFDFMGHTCLVTELLSASVFDFLKENAYEPFPLSHVQQFARQLLTSLKYVHDNQLVHTDLKPENILLEDNRSIVVPSRKNKNRKILRNTGIRLIDFGSATFEDHYHAQVVSTRHYRAPEIILCLGWSYPCDMWSIGCILVEFITGEALFQTHENLEHLAMMEKVFGPMPPEVAKDARTCTIAQHPEWFKAVGGGRSRSPNFVLNFPTPQTQKQSKKYVSGMRKLSDIISPSDPARQRFLSLCEGLLRWEREKRLTVHQALAHPFFDIAIEDDGTTYGR</sequence>
<dbReference type="InterPro" id="IPR000719">
    <property type="entry name" value="Prot_kinase_dom"/>
</dbReference>
<feature type="domain" description="Protein kinase" evidence="8">
    <location>
        <begin position="215"/>
        <end position="547"/>
    </location>
</feature>
<dbReference type="PANTHER" id="PTHR45646:SF11">
    <property type="entry name" value="SERINE_THREONINE-PROTEIN KINASE DOA"/>
    <property type="match status" value="1"/>
</dbReference>
<dbReference type="Pfam" id="PF00069">
    <property type="entry name" value="Pkinase"/>
    <property type="match status" value="1"/>
</dbReference>
<evidence type="ECO:0000313" key="10">
    <source>
        <dbReference type="Proteomes" id="UP000243876"/>
    </source>
</evidence>
<dbReference type="CDD" id="cd14134">
    <property type="entry name" value="PKc_CLK"/>
    <property type="match status" value="1"/>
</dbReference>
<keyword evidence="5 6" id="KW-0067">ATP-binding</keyword>
<keyword evidence="10" id="KW-1185">Reference proteome</keyword>
<evidence type="ECO:0000313" key="9">
    <source>
        <dbReference type="EMBL" id="CEQ41865.1"/>
    </source>
</evidence>
<reference evidence="10" key="1">
    <citation type="submission" date="2015-02" db="EMBL/GenBank/DDBJ databases">
        <authorList>
            <person name="Gon?alves P."/>
        </authorList>
    </citation>
    <scope>NUCLEOTIDE SEQUENCE [LARGE SCALE GENOMIC DNA]</scope>
</reference>
<dbReference type="GO" id="GO:0043484">
    <property type="term" value="P:regulation of RNA splicing"/>
    <property type="evidence" value="ECO:0007669"/>
    <property type="project" value="TreeGrafter"/>
</dbReference>
<feature type="binding site" evidence="6">
    <location>
        <position position="244"/>
    </location>
    <ligand>
        <name>ATP</name>
        <dbReference type="ChEBI" id="CHEBI:30616"/>
    </ligand>
</feature>
<dbReference type="Proteomes" id="UP000243876">
    <property type="component" value="Unassembled WGS sequence"/>
</dbReference>
<dbReference type="OrthoDB" id="283111at2759"/>
<dbReference type="PROSITE" id="PS00107">
    <property type="entry name" value="PROTEIN_KINASE_ATP"/>
    <property type="match status" value="1"/>
</dbReference>
<dbReference type="PROSITE" id="PS00108">
    <property type="entry name" value="PROTEIN_KINASE_ST"/>
    <property type="match status" value="1"/>
</dbReference>
<dbReference type="Gene3D" id="3.30.200.20">
    <property type="entry name" value="Phosphorylase Kinase, domain 1"/>
    <property type="match status" value="1"/>
</dbReference>
<evidence type="ECO:0000256" key="2">
    <source>
        <dbReference type="ARBA" id="ARBA00022679"/>
    </source>
</evidence>
<keyword evidence="3 6" id="KW-0547">Nucleotide-binding</keyword>
<dbReference type="GO" id="GO:0005634">
    <property type="term" value="C:nucleus"/>
    <property type="evidence" value="ECO:0007669"/>
    <property type="project" value="TreeGrafter"/>
</dbReference>
<organism evidence="9 10">
    <name type="scientific">Sporidiobolus salmonicolor</name>
    <name type="common">Yeast-like fungus</name>
    <name type="synonym">Sporobolomyces salmonicolor</name>
    <dbReference type="NCBI Taxonomy" id="5005"/>
    <lineage>
        <taxon>Eukaryota</taxon>
        <taxon>Fungi</taxon>
        <taxon>Dikarya</taxon>
        <taxon>Basidiomycota</taxon>
        <taxon>Pucciniomycotina</taxon>
        <taxon>Microbotryomycetes</taxon>
        <taxon>Sporidiobolales</taxon>
        <taxon>Sporidiobolaceae</taxon>
        <taxon>Sporobolomyces</taxon>
    </lineage>
</organism>
<dbReference type="InterPro" id="IPR051175">
    <property type="entry name" value="CLK_kinases"/>
</dbReference>
<accession>A0A0D6EQL7</accession>
<dbReference type="InterPro" id="IPR008271">
    <property type="entry name" value="Ser/Thr_kinase_AS"/>
</dbReference>
<feature type="region of interest" description="Disordered" evidence="7">
    <location>
        <begin position="146"/>
        <end position="185"/>
    </location>
</feature>
<dbReference type="GO" id="GO:0005524">
    <property type="term" value="F:ATP binding"/>
    <property type="evidence" value="ECO:0007669"/>
    <property type="project" value="UniProtKB-UniRule"/>
</dbReference>
<evidence type="ECO:0000256" key="7">
    <source>
        <dbReference type="SAM" id="MobiDB-lite"/>
    </source>
</evidence>
<dbReference type="PROSITE" id="PS50011">
    <property type="entry name" value="PROTEIN_KINASE_DOM"/>
    <property type="match status" value="1"/>
</dbReference>
<feature type="compositionally biased region" description="Low complexity" evidence="7">
    <location>
        <begin position="1"/>
        <end position="24"/>
    </location>
</feature>
<dbReference type="GO" id="GO:0004674">
    <property type="term" value="F:protein serine/threonine kinase activity"/>
    <property type="evidence" value="ECO:0007669"/>
    <property type="project" value="UniProtKB-KW"/>
</dbReference>
<dbReference type="InterPro" id="IPR011009">
    <property type="entry name" value="Kinase-like_dom_sf"/>
</dbReference>
<dbReference type="EMBL" id="CENE01000018">
    <property type="protein sequence ID" value="CEQ41865.1"/>
    <property type="molecule type" value="Genomic_DNA"/>
</dbReference>
<evidence type="ECO:0000256" key="1">
    <source>
        <dbReference type="ARBA" id="ARBA00022527"/>
    </source>
</evidence>
<keyword evidence="2" id="KW-0808">Transferase</keyword>
<dbReference type="SUPFAM" id="SSF56112">
    <property type="entry name" value="Protein kinase-like (PK-like)"/>
    <property type="match status" value="1"/>
</dbReference>
<dbReference type="Gene3D" id="1.10.510.10">
    <property type="entry name" value="Transferase(Phosphotransferase) domain 1"/>
    <property type="match status" value="1"/>
</dbReference>
<keyword evidence="1" id="KW-0723">Serine/threonine-protein kinase</keyword>
<feature type="region of interest" description="Disordered" evidence="7">
    <location>
        <begin position="1"/>
        <end position="121"/>
    </location>
</feature>